<dbReference type="NCBIfam" id="NF011964">
    <property type="entry name" value="PRK15435.1"/>
    <property type="match status" value="1"/>
</dbReference>
<feature type="domain" description="HTH araC/xylS-type" evidence="17">
    <location>
        <begin position="81"/>
        <end position="181"/>
    </location>
</feature>
<proteinExistence type="inferred from homology"/>
<dbReference type="GO" id="GO:0006281">
    <property type="term" value="P:DNA repair"/>
    <property type="evidence" value="ECO:0007669"/>
    <property type="project" value="UniProtKB-KW"/>
</dbReference>
<dbReference type="FunFam" id="1.10.10.10:FF:000214">
    <property type="entry name" value="Methylated-DNA--protein-cysteine methyltransferase"/>
    <property type="match status" value="1"/>
</dbReference>
<dbReference type="Gene3D" id="1.10.10.60">
    <property type="entry name" value="Homeodomain-like"/>
    <property type="match status" value="1"/>
</dbReference>
<evidence type="ECO:0000256" key="14">
    <source>
        <dbReference type="ARBA" id="ARBA00049348"/>
    </source>
</evidence>
<dbReference type="SUPFAM" id="SSF46689">
    <property type="entry name" value="Homeodomain-like"/>
    <property type="match status" value="1"/>
</dbReference>
<dbReference type="STRING" id="1231623.Tasa_048_040"/>
<dbReference type="Pfam" id="PF02805">
    <property type="entry name" value="Ada_Zn_binding"/>
    <property type="match status" value="1"/>
</dbReference>
<keyword evidence="11" id="KW-0010">Activator</keyword>
<dbReference type="GO" id="GO:0032259">
    <property type="term" value="P:methylation"/>
    <property type="evidence" value="ECO:0007669"/>
    <property type="project" value="UniProtKB-KW"/>
</dbReference>
<dbReference type="RefSeq" id="WP_048850824.1">
    <property type="nucleotide sequence ID" value="NZ_BALE01000048.1"/>
</dbReference>
<comment type="cofactor">
    <cofactor evidence="16">
        <name>Zn(2+)</name>
        <dbReference type="ChEBI" id="CHEBI:29105"/>
    </cofactor>
    <text evidence="16">Binds 1 zinc ion per subunit.</text>
</comment>
<feature type="binding site" evidence="16">
    <location>
        <position position="41"/>
    </location>
    <ligand>
        <name>Zn(2+)</name>
        <dbReference type="ChEBI" id="CHEBI:29105"/>
    </ligand>
</feature>
<comment type="similarity">
    <text evidence="2">Belongs to the MGMT family.</text>
</comment>
<reference evidence="18 19" key="1">
    <citation type="submission" date="2012-10" db="EMBL/GenBank/DDBJ databases">
        <title>Genome sequencing of Tanticharoenia sakaeratensis NBRC 103193.</title>
        <authorList>
            <person name="Azuma Y."/>
            <person name="Hadano H."/>
            <person name="Hirakawa H."/>
            <person name="Matsushita K."/>
        </authorList>
    </citation>
    <scope>NUCLEOTIDE SEQUENCE [LARGE SCALE GENOMIC DNA]</scope>
    <source>
        <strain evidence="18 19">NBRC 103193</strain>
    </source>
</reference>
<evidence type="ECO:0000256" key="2">
    <source>
        <dbReference type="ARBA" id="ARBA00008711"/>
    </source>
</evidence>
<gene>
    <name evidence="18" type="ORF">Tasa_048_040</name>
</gene>
<evidence type="ECO:0000256" key="7">
    <source>
        <dbReference type="ARBA" id="ARBA00022763"/>
    </source>
</evidence>
<evidence type="ECO:0000256" key="13">
    <source>
        <dbReference type="ARBA" id="ARBA00023204"/>
    </source>
</evidence>
<keyword evidence="6 16" id="KW-0479">Metal-binding</keyword>
<dbReference type="InterPro" id="IPR009057">
    <property type="entry name" value="Homeodomain-like_sf"/>
</dbReference>
<evidence type="ECO:0000259" key="17">
    <source>
        <dbReference type="PROSITE" id="PS01124"/>
    </source>
</evidence>
<dbReference type="InterPro" id="IPR018062">
    <property type="entry name" value="HTH_AraC-typ_CS"/>
</dbReference>
<evidence type="ECO:0000256" key="1">
    <source>
        <dbReference type="ARBA" id="ARBA00001286"/>
    </source>
</evidence>
<evidence type="ECO:0000256" key="8">
    <source>
        <dbReference type="ARBA" id="ARBA00022833"/>
    </source>
</evidence>
<comment type="caution">
    <text evidence="18">The sequence shown here is derived from an EMBL/GenBank/DDBJ whole genome shotgun (WGS) entry which is preliminary data.</text>
</comment>
<dbReference type="GO" id="GO:0003908">
    <property type="term" value="F:methylated-DNA-[protein]-cysteine S-methyltransferase activity"/>
    <property type="evidence" value="ECO:0007669"/>
    <property type="project" value="UniProtKB-EC"/>
</dbReference>
<feature type="binding site" evidence="16">
    <location>
        <position position="71"/>
    </location>
    <ligand>
        <name>Zn(2+)</name>
        <dbReference type="ChEBI" id="CHEBI:29105"/>
    </ligand>
</feature>
<keyword evidence="4 18" id="KW-0489">Methyltransferase</keyword>
<evidence type="ECO:0000313" key="19">
    <source>
        <dbReference type="Proteomes" id="UP000032679"/>
    </source>
</evidence>
<dbReference type="InterPro" id="IPR018060">
    <property type="entry name" value="HTH_AraC"/>
</dbReference>
<dbReference type="SUPFAM" id="SSF46767">
    <property type="entry name" value="Methylated DNA-protein cysteine methyltransferase, C-terminal domain"/>
    <property type="match status" value="1"/>
</dbReference>
<dbReference type="CDD" id="cd06445">
    <property type="entry name" value="ATase"/>
    <property type="match status" value="1"/>
</dbReference>
<evidence type="ECO:0000256" key="4">
    <source>
        <dbReference type="ARBA" id="ARBA00022603"/>
    </source>
</evidence>
<keyword evidence="10" id="KW-0238">DNA-binding</keyword>
<feature type="binding site" evidence="16">
    <location>
        <position position="37"/>
    </location>
    <ligand>
        <name>Zn(2+)</name>
        <dbReference type="ChEBI" id="CHEBI:29105"/>
    </ligand>
</feature>
<dbReference type="SUPFAM" id="SSF53155">
    <property type="entry name" value="Methylated DNA-protein cysteine methyltransferase domain"/>
    <property type="match status" value="1"/>
</dbReference>
<organism evidence="18 19">
    <name type="scientific">Tanticharoenia sakaeratensis NBRC 103193</name>
    <dbReference type="NCBI Taxonomy" id="1231623"/>
    <lineage>
        <taxon>Bacteria</taxon>
        <taxon>Pseudomonadati</taxon>
        <taxon>Pseudomonadota</taxon>
        <taxon>Alphaproteobacteria</taxon>
        <taxon>Acetobacterales</taxon>
        <taxon>Acetobacteraceae</taxon>
        <taxon>Tanticharoenia</taxon>
    </lineage>
</organism>
<dbReference type="InterPro" id="IPR036631">
    <property type="entry name" value="MGMT_N_sf"/>
</dbReference>
<name>A0A0D6MPV5_9PROT</name>
<keyword evidence="7" id="KW-0227">DNA damage</keyword>
<dbReference type="EC" id="2.1.1.63" evidence="3"/>
<evidence type="ECO:0000256" key="15">
    <source>
        <dbReference type="PIRSR" id="PIRSR000409-1"/>
    </source>
</evidence>
<feature type="active site" description="Nucleophile; methyl group acceptor from methylphosphotriester" evidence="15">
    <location>
        <position position="37"/>
    </location>
</feature>
<evidence type="ECO:0000256" key="16">
    <source>
        <dbReference type="PIRSR" id="PIRSR000409-3"/>
    </source>
</evidence>
<feature type="active site" description="Nucleophile; methyl group acceptor from either O6-methylguanine or O4-methylthymine" evidence="15">
    <location>
        <position position="319"/>
    </location>
</feature>
<dbReference type="Gene3D" id="3.30.160.70">
    <property type="entry name" value="Methylated DNA-protein cysteine methyltransferase domain"/>
    <property type="match status" value="1"/>
</dbReference>
<accession>A0A0D6MPV5</accession>
<dbReference type="PANTHER" id="PTHR10815:SF14">
    <property type="entry name" value="BIFUNCTIONAL TRANSCRIPTIONAL ACTIVATOR_DNA REPAIR ENZYME ADA"/>
    <property type="match status" value="1"/>
</dbReference>
<evidence type="ECO:0000256" key="12">
    <source>
        <dbReference type="ARBA" id="ARBA00023163"/>
    </source>
</evidence>
<evidence type="ECO:0000256" key="6">
    <source>
        <dbReference type="ARBA" id="ARBA00022723"/>
    </source>
</evidence>
<evidence type="ECO:0000256" key="10">
    <source>
        <dbReference type="ARBA" id="ARBA00023125"/>
    </source>
</evidence>
<evidence type="ECO:0000256" key="5">
    <source>
        <dbReference type="ARBA" id="ARBA00022679"/>
    </source>
</evidence>
<dbReference type="InterPro" id="IPR004026">
    <property type="entry name" value="Ada_DNA_repair_Zn-bd"/>
</dbReference>
<keyword evidence="13" id="KW-0234">DNA repair</keyword>
<feature type="binding site" evidence="16">
    <location>
        <position position="68"/>
    </location>
    <ligand>
        <name>Zn(2+)</name>
        <dbReference type="ChEBI" id="CHEBI:29105"/>
    </ligand>
</feature>
<dbReference type="GO" id="GO:0008270">
    <property type="term" value="F:zinc ion binding"/>
    <property type="evidence" value="ECO:0007669"/>
    <property type="project" value="InterPro"/>
</dbReference>
<keyword evidence="19" id="KW-1185">Reference proteome</keyword>
<dbReference type="NCBIfam" id="TIGR00589">
    <property type="entry name" value="ogt"/>
    <property type="match status" value="1"/>
</dbReference>
<keyword evidence="8 16" id="KW-0862">Zinc</keyword>
<keyword evidence="9" id="KW-0805">Transcription regulation</keyword>
<dbReference type="InterPro" id="IPR001497">
    <property type="entry name" value="MethylDNA_cys_MeTrfase_AS"/>
</dbReference>
<sequence>MQGMTTIDDPRWTRIMARDATADGEFWFSVTTTGIYCRPSCPARRANPDNVTIHDTLDHAKVTGARACRRCDPDAAASLRDKLAARICRAIEAAETPPSLTALARAEGLGPTYLQRAFQAATGMSPKAYADAVRARRVRARLADGARVTDAVYDAGFGSATRFYDRAEALLGMAPARFRDGGRGERLRFAIGEGSLGTILVASSDRGIAAILLGDGPDAVLRDLQGRFSKAELIGGDAHYEALVAQVVAFVDRPNAGLGLPLDIRGTLFQQRVWAVLQAIPPGTTTTYAEIAQAIGAPRAVRAVAGACAANPLAVAVPCHRVVRRDGALSGYAWGIERKRALLAIEAPQANM</sequence>
<dbReference type="InterPro" id="IPR036217">
    <property type="entry name" value="MethylDNA_cys_MeTrfase_DNAb"/>
</dbReference>
<comment type="catalytic activity">
    <reaction evidence="1">
        <text>a 4-O-methyl-thymidine in DNA + L-cysteinyl-[protein] = a thymidine in DNA + S-methyl-L-cysteinyl-[protein]</text>
        <dbReference type="Rhea" id="RHEA:53428"/>
        <dbReference type="Rhea" id="RHEA-COMP:10131"/>
        <dbReference type="Rhea" id="RHEA-COMP:10132"/>
        <dbReference type="Rhea" id="RHEA-COMP:13555"/>
        <dbReference type="Rhea" id="RHEA-COMP:13556"/>
        <dbReference type="ChEBI" id="CHEBI:29950"/>
        <dbReference type="ChEBI" id="CHEBI:82612"/>
        <dbReference type="ChEBI" id="CHEBI:137386"/>
        <dbReference type="ChEBI" id="CHEBI:137387"/>
        <dbReference type="EC" id="2.1.1.63"/>
    </reaction>
</comment>
<dbReference type="InterPro" id="IPR035451">
    <property type="entry name" value="Ada-like_dom_sf"/>
</dbReference>
<dbReference type="PIRSF" id="PIRSF000409">
    <property type="entry name" value="Ada"/>
    <property type="match status" value="1"/>
</dbReference>
<keyword evidence="12" id="KW-0804">Transcription</keyword>
<dbReference type="PANTHER" id="PTHR10815">
    <property type="entry name" value="METHYLATED-DNA--PROTEIN-CYSTEINE METHYLTRANSFERASE"/>
    <property type="match status" value="1"/>
</dbReference>
<evidence type="ECO:0000256" key="9">
    <source>
        <dbReference type="ARBA" id="ARBA00023015"/>
    </source>
</evidence>
<dbReference type="Proteomes" id="UP000032679">
    <property type="component" value="Unassembled WGS sequence"/>
</dbReference>
<dbReference type="SMART" id="SM00342">
    <property type="entry name" value="HTH_ARAC"/>
    <property type="match status" value="1"/>
</dbReference>
<dbReference type="Pfam" id="PF01035">
    <property type="entry name" value="DNA_binding_1"/>
    <property type="match status" value="1"/>
</dbReference>
<dbReference type="PROSITE" id="PS00374">
    <property type="entry name" value="MGMT"/>
    <property type="match status" value="1"/>
</dbReference>
<dbReference type="SUPFAM" id="SSF57884">
    <property type="entry name" value="Ada DNA repair protein, N-terminal domain (N-Ada 10)"/>
    <property type="match status" value="1"/>
</dbReference>
<dbReference type="InterPro" id="IPR036388">
    <property type="entry name" value="WH-like_DNA-bd_sf"/>
</dbReference>
<dbReference type="GO" id="GO:0003700">
    <property type="term" value="F:DNA-binding transcription factor activity"/>
    <property type="evidence" value="ECO:0007669"/>
    <property type="project" value="InterPro"/>
</dbReference>
<keyword evidence="5 18" id="KW-0808">Transferase</keyword>
<comment type="catalytic activity">
    <reaction evidence="14">
        <text>a 6-O-methyl-2'-deoxyguanosine in DNA + L-cysteinyl-[protein] = S-methyl-L-cysteinyl-[protein] + a 2'-deoxyguanosine in DNA</text>
        <dbReference type="Rhea" id="RHEA:24000"/>
        <dbReference type="Rhea" id="RHEA-COMP:10131"/>
        <dbReference type="Rhea" id="RHEA-COMP:10132"/>
        <dbReference type="Rhea" id="RHEA-COMP:11367"/>
        <dbReference type="Rhea" id="RHEA-COMP:11368"/>
        <dbReference type="ChEBI" id="CHEBI:29950"/>
        <dbReference type="ChEBI" id="CHEBI:82612"/>
        <dbReference type="ChEBI" id="CHEBI:85445"/>
        <dbReference type="ChEBI" id="CHEBI:85448"/>
        <dbReference type="EC" id="2.1.1.63"/>
    </reaction>
</comment>
<dbReference type="EMBL" id="BALE01000048">
    <property type="protein sequence ID" value="GAN55415.1"/>
    <property type="molecule type" value="Genomic_DNA"/>
</dbReference>
<dbReference type="AlphaFoldDB" id="A0A0D6MPV5"/>
<dbReference type="PROSITE" id="PS00041">
    <property type="entry name" value="HTH_ARAC_FAMILY_1"/>
    <property type="match status" value="1"/>
</dbReference>
<dbReference type="Gene3D" id="1.10.10.10">
    <property type="entry name" value="Winged helix-like DNA-binding domain superfamily/Winged helix DNA-binding domain"/>
    <property type="match status" value="1"/>
</dbReference>
<evidence type="ECO:0000313" key="18">
    <source>
        <dbReference type="EMBL" id="GAN55415.1"/>
    </source>
</evidence>
<dbReference type="InterPro" id="IPR014048">
    <property type="entry name" value="MethylDNA_cys_MeTrfase_DNA-bd"/>
</dbReference>
<dbReference type="OrthoDB" id="9802228at2"/>
<dbReference type="Gene3D" id="3.40.10.10">
    <property type="entry name" value="DNA Methylphosphotriester Repair Domain"/>
    <property type="match status" value="1"/>
</dbReference>
<evidence type="ECO:0000256" key="11">
    <source>
        <dbReference type="ARBA" id="ARBA00023159"/>
    </source>
</evidence>
<dbReference type="InterPro" id="IPR016221">
    <property type="entry name" value="Bifunct_regulatory_prot_Ada"/>
</dbReference>
<dbReference type="GO" id="GO:0043565">
    <property type="term" value="F:sequence-specific DNA binding"/>
    <property type="evidence" value="ECO:0007669"/>
    <property type="project" value="InterPro"/>
</dbReference>
<dbReference type="PROSITE" id="PS01124">
    <property type="entry name" value="HTH_ARAC_FAMILY_2"/>
    <property type="match status" value="1"/>
</dbReference>
<dbReference type="Pfam" id="PF12833">
    <property type="entry name" value="HTH_18"/>
    <property type="match status" value="1"/>
</dbReference>
<evidence type="ECO:0000256" key="3">
    <source>
        <dbReference type="ARBA" id="ARBA00011918"/>
    </source>
</evidence>
<protein>
    <recommendedName>
        <fullName evidence="3">methylated-DNA--[protein]-cysteine S-methyltransferase</fullName>
        <ecNumber evidence="3">2.1.1.63</ecNumber>
    </recommendedName>
</protein>